<evidence type="ECO:0000313" key="1">
    <source>
        <dbReference type="EMBL" id="RSY89667.1"/>
    </source>
</evidence>
<dbReference type="AlphaFoldDB" id="A0A430G8D7"/>
<sequence>MSNDQLPVSLLEARARSQNARQRLLGTLDEMQGKLNPVTLAQDAVENVAGRLMRDSVQAVRARPKAIAAAAGLAVLFMARKPLAKLLWSGTKRATAAGAKSLKRSKKGSSK</sequence>
<name>A0A430G8D7_9SPHN</name>
<proteinExistence type="predicted"/>
<comment type="caution">
    <text evidence="1">The sequence shown here is derived from an EMBL/GenBank/DDBJ whole genome shotgun (WGS) entry which is preliminary data.</text>
</comment>
<accession>A0A430G8D7</accession>
<reference evidence="1 2" key="1">
    <citation type="submission" date="2018-07" db="EMBL/GenBank/DDBJ databases">
        <title>Genomic and Epidemiologic Investigation of an Indolent Hospital Outbreak.</title>
        <authorList>
            <person name="Johnson R.C."/>
            <person name="Deming C."/>
            <person name="Conlan S."/>
            <person name="Zellmer C.J."/>
            <person name="Michelin A.V."/>
            <person name="Lee-Lin S."/>
            <person name="Thomas P.J."/>
            <person name="Park M."/>
            <person name="Weingarten R.A."/>
            <person name="Less J."/>
            <person name="Dekker J.P."/>
            <person name="Frank K.M."/>
            <person name="Musser K.A."/>
            <person name="Mcquiston J.R."/>
            <person name="Henderson D.K."/>
            <person name="Lau A.F."/>
            <person name="Palmore T.N."/>
            <person name="Segre J.A."/>
        </authorList>
    </citation>
    <scope>NUCLEOTIDE SEQUENCE [LARGE SCALE GENOMIC DNA]</scope>
    <source>
        <strain evidence="1 2">SK-CDC1_0717</strain>
    </source>
</reference>
<protein>
    <submittedName>
        <fullName evidence="1">DUF3618 domain-containing protein</fullName>
    </submittedName>
</protein>
<dbReference type="RefSeq" id="WP_126003560.1">
    <property type="nucleotide sequence ID" value="NZ_QQYZ01000002.1"/>
</dbReference>
<dbReference type="EMBL" id="QQYZ01000002">
    <property type="protein sequence ID" value="RSY89667.1"/>
    <property type="molecule type" value="Genomic_DNA"/>
</dbReference>
<gene>
    <name evidence="1" type="ORF">DAH66_03180</name>
</gene>
<evidence type="ECO:0000313" key="2">
    <source>
        <dbReference type="Proteomes" id="UP000287746"/>
    </source>
</evidence>
<organism evidence="1 2">
    <name type="scientific">Sphingomonas koreensis</name>
    <dbReference type="NCBI Taxonomy" id="93064"/>
    <lineage>
        <taxon>Bacteria</taxon>
        <taxon>Pseudomonadati</taxon>
        <taxon>Pseudomonadota</taxon>
        <taxon>Alphaproteobacteria</taxon>
        <taxon>Sphingomonadales</taxon>
        <taxon>Sphingomonadaceae</taxon>
        <taxon>Sphingomonas</taxon>
    </lineage>
</organism>
<dbReference type="Proteomes" id="UP000287746">
    <property type="component" value="Unassembled WGS sequence"/>
</dbReference>